<dbReference type="EMBL" id="JACIER010000010">
    <property type="protein sequence ID" value="MBB4044816.1"/>
    <property type="molecule type" value="Genomic_DNA"/>
</dbReference>
<dbReference type="Proteomes" id="UP000560658">
    <property type="component" value="Unassembled WGS sequence"/>
</dbReference>
<gene>
    <name evidence="1" type="ORF">GGR06_002614</name>
</gene>
<reference evidence="1" key="1">
    <citation type="submission" date="2020-08" db="EMBL/GenBank/DDBJ databases">
        <title>Genomic Encyclopedia of Type Strains, Phase IV (KMG-IV): sequencing the most valuable type-strain genomes for metagenomic binning, comparative biology and taxonomic classification.</title>
        <authorList>
            <person name="Goeker M."/>
        </authorList>
    </citation>
    <scope>NUCLEOTIDE SEQUENCE [LARGE SCALE GENOMIC DNA]</scope>
    <source>
        <strain evidence="1">DSM 105720</strain>
    </source>
</reference>
<comment type="caution">
    <text evidence="1">The sequence shown here is derived from an EMBL/GenBank/DDBJ whole genome shotgun (WGS) entry which is preliminary data.</text>
</comment>
<dbReference type="AlphaFoldDB" id="A0A840CZQ0"/>
<sequence length="76" mass="8194">MASLSLLLDARCLALDVRCLALDVRCFGFLDVRCLALGCSLFGFGMLVASLLDVYCPRLSGICPALRRSLPWASSP</sequence>
<dbReference type="RefSeq" id="WP_158332227.1">
    <property type="nucleotide sequence ID" value="NZ_JACIER010000010.1"/>
</dbReference>
<evidence type="ECO:0000313" key="1">
    <source>
        <dbReference type="EMBL" id="MBB4044816.1"/>
    </source>
</evidence>
<evidence type="ECO:0000313" key="2">
    <source>
        <dbReference type="Proteomes" id="UP000560658"/>
    </source>
</evidence>
<name>A0A840CZQ0_9BACE</name>
<keyword evidence="2" id="KW-1185">Reference proteome</keyword>
<protein>
    <submittedName>
        <fullName evidence="1">Uncharacterized protein</fullName>
    </submittedName>
</protein>
<organism evidence="1 2">
    <name type="scientific">Bacteroides reticulotermitis</name>
    <dbReference type="NCBI Taxonomy" id="1133319"/>
    <lineage>
        <taxon>Bacteria</taxon>
        <taxon>Pseudomonadati</taxon>
        <taxon>Bacteroidota</taxon>
        <taxon>Bacteroidia</taxon>
        <taxon>Bacteroidales</taxon>
        <taxon>Bacteroidaceae</taxon>
        <taxon>Bacteroides</taxon>
    </lineage>
</organism>
<proteinExistence type="predicted"/>
<accession>A0A840CZQ0</accession>